<dbReference type="PANTHER" id="PTHR16083:SF25">
    <property type="entry name" value="C-JID DOMAIN-CONTAINING PROTEIN"/>
    <property type="match status" value="1"/>
</dbReference>
<dbReference type="AlphaFoldDB" id="A0A078F471"/>
<name>A0A078F471_BRANA</name>
<dbReference type="EMBL" id="LK031994">
    <property type="protein sequence ID" value="CDY09295.1"/>
    <property type="molecule type" value="Genomic_DNA"/>
</dbReference>
<dbReference type="Gramene" id="CDY09295">
    <property type="protein sequence ID" value="CDY09295"/>
    <property type="gene ID" value="GSBRNA2T00001595001"/>
</dbReference>
<reference evidence="1 2" key="1">
    <citation type="journal article" date="2014" name="Science">
        <title>Plant genetics. Early allopolyploid evolution in the post-Neolithic Brassica napus oilseed genome.</title>
        <authorList>
            <person name="Chalhoub B."/>
            <person name="Denoeud F."/>
            <person name="Liu S."/>
            <person name="Parkin I.A."/>
            <person name="Tang H."/>
            <person name="Wang X."/>
            <person name="Chiquet J."/>
            <person name="Belcram H."/>
            <person name="Tong C."/>
            <person name="Samans B."/>
            <person name="Correa M."/>
            <person name="Da Silva C."/>
            <person name="Just J."/>
            <person name="Falentin C."/>
            <person name="Koh C.S."/>
            <person name="Le Clainche I."/>
            <person name="Bernard M."/>
            <person name="Bento P."/>
            <person name="Noel B."/>
            <person name="Labadie K."/>
            <person name="Alberti A."/>
            <person name="Charles M."/>
            <person name="Arnaud D."/>
            <person name="Guo H."/>
            <person name="Daviaud C."/>
            <person name="Alamery S."/>
            <person name="Jabbari K."/>
            <person name="Zhao M."/>
            <person name="Edger P.P."/>
            <person name="Chelaifa H."/>
            <person name="Tack D."/>
            <person name="Lassalle G."/>
            <person name="Mestiri I."/>
            <person name="Schnel N."/>
            <person name="Le Paslier M.C."/>
            <person name="Fan G."/>
            <person name="Renault V."/>
            <person name="Bayer P.E."/>
            <person name="Golicz A.A."/>
            <person name="Manoli S."/>
            <person name="Lee T.H."/>
            <person name="Thi V.H."/>
            <person name="Chalabi S."/>
            <person name="Hu Q."/>
            <person name="Fan C."/>
            <person name="Tollenaere R."/>
            <person name="Lu Y."/>
            <person name="Battail C."/>
            <person name="Shen J."/>
            <person name="Sidebottom C.H."/>
            <person name="Wang X."/>
            <person name="Canaguier A."/>
            <person name="Chauveau A."/>
            <person name="Berard A."/>
            <person name="Deniot G."/>
            <person name="Guan M."/>
            <person name="Liu Z."/>
            <person name="Sun F."/>
            <person name="Lim Y.P."/>
            <person name="Lyons E."/>
            <person name="Town C.D."/>
            <person name="Bancroft I."/>
            <person name="Wang X."/>
            <person name="Meng J."/>
            <person name="Ma J."/>
            <person name="Pires J.C."/>
            <person name="King G.J."/>
            <person name="Brunel D."/>
            <person name="Delourme R."/>
            <person name="Renard M."/>
            <person name="Aury J.M."/>
            <person name="Adams K.L."/>
            <person name="Batley J."/>
            <person name="Snowdon R.J."/>
            <person name="Tost J."/>
            <person name="Edwards D."/>
            <person name="Zhou Y."/>
            <person name="Hua W."/>
            <person name="Sharpe A.G."/>
            <person name="Paterson A.H."/>
            <person name="Guan C."/>
            <person name="Wincker P."/>
        </authorList>
    </citation>
    <scope>NUCLEOTIDE SEQUENCE [LARGE SCALE GENOMIC DNA]</scope>
    <source>
        <strain evidence="2">cv. Darmor-bzh</strain>
    </source>
</reference>
<dbReference type="Proteomes" id="UP000028999">
    <property type="component" value="Unassembled WGS sequence"/>
</dbReference>
<evidence type="ECO:0000313" key="2">
    <source>
        <dbReference type="Proteomes" id="UP000028999"/>
    </source>
</evidence>
<dbReference type="InterPro" id="IPR032675">
    <property type="entry name" value="LRR_dom_sf"/>
</dbReference>
<dbReference type="OMA" id="FRHAKAN"/>
<dbReference type="STRING" id="3708.A0A078F471"/>
<keyword evidence="2" id="KW-1185">Reference proteome</keyword>
<proteinExistence type="predicted"/>
<evidence type="ECO:0000313" key="1">
    <source>
        <dbReference type="EMBL" id="CDY09295.1"/>
    </source>
</evidence>
<dbReference type="Gene3D" id="3.80.10.10">
    <property type="entry name" value="Ribonuclease Inhibitor"/>
    <property type="match status" value="1"/>
</dbReference>
<protein>
    <submittedName>
        <fullName evidence="1">BnaC03g63250D protein</fullName>
    </submittedName>
</protein>
<sequence length="106" mass="12020">MSRAKNLERLDLEGCKSLVLLGSSIEQMNKLIYLNLRECTSLESLPEVINLKSLKTLILSGCSNLQEIRIISENIESLYLDGSTIERVVERIESLRNIILLNLKNC</sequence>
<accession>A0A078F471</accession>
<dbReference type="PANTHER" id="PTHR16083">
    <property type="entry name" value="LEUCINE RICH REPEAT CONTAINING PROTEIN"/>
    <property type="match status" value="1"/>
</dbReference>
<organism evidence="1 2">
    <name type="scientific">Brassica napus</name>
    <name type="common">Rape</name>
    <dbReference type="NCBI Taxonomy" id="3708"/>
    <lineage>
        <taxon>Eukaryota</taxon>
        <taxon>Viridiplantae</taxon>
        <taxon>Streptophyta</taxon>
        <taxon>Embryophyta</taxon>
        <taxon>Tracheophyta</taxon>
        <taxon>Spermatophyta</taxon>
        <taxon>Magnoliopsida</taxon>
        <taxon>eudicotyledons</taxon>
        <taxon>Gunneridae</taxon>
        <taxon>Pentapetalae</taxon>
        <taxon>rosids</taxon>
        <taxon>malvids</taxon>
        <taxon>Brassicales</taxon>
        <taxon>Brassicaceae</taxon>
        <taxon>Brassiceae</taxon>
        <taxon>Brassica</taxon>
    </lineage>
</organism>
<gene>
    <name evidence="1" type="primary">BnaC03g63250D</name>
    <name evidence="1" type="ORF">GSBRNA2T00001595001</name>
</gene>
<dbReference type="SUPFAM" id="SSF52047">
    <property type="entry name" value="RNI-like"/>
    <property type="match status" value="1"/>
</dbReference>
<dbReference type="PaxDb" id="3708-A0A078F471"/>